<dbReference type="InterPro" id="IPR018060">
    <property type="entry name" value="HTH_AraC"/>
</dbReference>
<keyword evidence="1" id="KW-0805">Transcription regulation</keyword>
<dbReference type="PANTHER" id="PTHR43280:SF2">
    <property type="entry name" value="HTH-TYPE TRANSCRIPTIONAL REGULATOR EXSA"/>
    <property type="match status" value="1"/>
</dbReference>
<keyword evidence="6" id="KW-1185">Reference proteome</keyword>
<dbReference type="PRINTS" id="PR00032">
    <property type="entry name" value="HTHARAC"/>
</dbReference>
<feature type="domain" description="HTH araC/xylS-type" evidence="4">
    <location>
        <begin position="92"/>
        <end position="189"/>
    </location>
</feature>
<accession>A0A6A0BCG0</accession>
<proteinExistence type="predicted"/>
<evidence type="ECO:0000313" key="6">
    <source>
        <dbReference type="Proteomes" id="UP000480303"/>
    </source>
</evidence>
<dbReference type="SMART" id="SM00342">
    <property type="entry name" value="HTH_ARAC"/>
    <property type="match status" value="1"/>
</dbReference>
<dbReference type="SUPFAM" id="SSF46689">
    <property type="entry name" value="Homeodomain-like"/>
    <property type="match status" value="2"/>
</dbReference>
<keyword evidence="2" id="KW-0238">DNA-binding</keyword>
<evidence type="ECO:0000256" key="1">
    <source>
        <dbReference type="ARBA" id="ARBA00023015"/>
    </source>
</evidence>
<dbReference type="GO" id="GO:0003700">
    <property type="term" value="F:DNA-binding transcription factor activity"/>
    <property type="evidence" value="ECO:0007669"/>
    <property type="project" value="InterPro"/>
</dbReference>
<dbReference type="AlphaFoldDB" id="A0A6A0BCG0"/>
<name>A0A6A0BCG0_9LACT</name>
<dbReference type="PANTHER" id="PTHR43280">
    <property type="entry name" value="ARAC-FAMILY TRANSCRIPTIONAL REGULATOR"/>
    <property type="match status" value="1"/>
</dbReference>
<dbReference type="Proteomes" id="UP000480303">
    <property type="component" value="Unassembled WGS sequence"/>
</dbReference>
<evidence type="ECO:0000313" key="5">
    <source>
        <dbReference type="EMBL" id="GFH43099.1"/>
    </source>
</evidence>
<dbReference type="Pfam" id="PF12833">
    <property type="entry name" value="HTH_18"/>
    <property type="match status" value="1"/>
</dbReference>
<dbReference type="EMBL" id="BLLI01000057">
    <property type="protein sequence ID" value="GFH43099.1"/>
    <property type="molecule type" value="Genomic_DNA"/>
</dbReference>
<comment type="caution">
    <text evidence="5">The sequence shown here is derived from an EMBL/GenBank/DDBJ whole genome shotgun (WGS) entry which is preliminary data.</text>
</comment>
<evidence type="ECO:0000259" key="4">
    <source>
        <dbReference type="PROSITE" id="PS01124"/>
    </source>
</evidence>
<dbReference type="InterPro" id="IPR020449">
    <property type="entry name" value="Tscrpt_reg_AraC-type_HTH"/>
</dbReference>
<evidence type="ECO:0000256" key="2">
    <source>
        <dbReference type="ARBA" id="ARBA00023125"/>
    </source>
</evidence>
<dbReference type="GO" id="GO:0043565">
    <property type="term" value="F:sequence-specific DNA binding"/>
    <property type="evidence" value="ECO:0007669"/>
    <property type="project" value="InterPro"/>
</dbReference>
<keyword evidence="3" id="KW-0804">Transcription</keyword>
<gene>
    <name evidence="5" type="ORF">Hs30E_16500</name>
</gene>
<protein>
    <recommendedName>
        <fullName evidence="4">HTH araC/xylS-type domain-containing protein</fullName>
    </recommendedName>
</protein>
<dbReference type="InterPro" id="IPR009057">
    <property type="entry name" value="Homeodomain-like_sf"/>
</dbReference>
<reference evidence="5 6" key="1">
    <citation type="submission" date="2020-02" db="EMBL/GenBank/DDBJ databases">
        <title>Draft genome sequence of Lactococcus sp. Hs30E4-3.</title>
        <authorList>
            <person name="Noda S."/>
            <person name="Yuki M."/>
            <person name="Ohkuma M."/>
        </authorList>
    </citation>
    <scope>NUCLEOTIDE SEQUENCE [LARGE SCALE GENOMIC DNA]</scope>
    <source>
        <strain evidence="5 6">Hs30E4-3</strain>
    </source>
</reference>
<organism evidence="5 6">
    <name type="scientific">Pseudolactococcus hodotermopsidis</name>
    <dbReference type="NCBI Taxonomy" id="2709157"/>
    <lineage>
        <taxon>Bacteria</taxon>
        <taxon>Bacillati</taxon>
        <taxon>Bacillota</taxon>
        <taxon>Bacilli</taxon>
        <taxon>Lactobacillales</taxon>
        <taxon>Streptococcaceae</taxon>
        <taxon>Pseudolactococcus</taxon>
    </lineage>
</organism>
<evidence type="ECO:0000256" key="3">
    <source>
        <dbReference type="ARBA" id="ARBA00023163"/>
    </source>
</evidence>
<dbReference type="Gene3D" id="1.10.10.60">
    <property type="entry name" value="Homeodomain-like"/>
    <property type="match status" value="1"/>
</dbReference>
<sequence length="192" mass="22609">MYDSRCEKIEEPILNYLLSEGYSAYLNNESNLSINFCDFQCELSILLKEKGEFDGIIISKECLVKHIDRVDPYEILAYYEGVLEKFENTSLFDSIKKILDNPDKSYKLADISEDCYMSTATFNRKFKEIEGKTFTKFYRSFKVMLAKKMIRQGLKTQEISNRLGFSEKSYFERVFKQLTGRSPGKYRKEVLR</sequence>
<dbReference type="PROSITE" id="PS01124">
    <property type="entry name" value="HTH_ARAC_FAMILY_2"/>
    <property type="match status" value="1"/>
</dbReference>